<evidence type="ECO:0000256" key="5">
    <source>
        <dbReference type="ARBA" id="ARBA00022827"/>
    </source>
</evidence>
<dbReference type="RefSeq" id="WP_095486995.1">
    <property type="nucleotide sequence ID" value="NZ_CP088151.1"/>
</dbReference>
<evidence type="ECO:0000256" key="8">
    <source>
        <dbReference type="ARBA" id="ARBA00039101"/>
    </source>
</evidence>
<dbReference type="NCBIfam" id="TIGR02352">
    <property type="entry name" value="thiamin_ThiO"/>
    <property type="match status" value="1"/>
</dbReference>
<evidence type="ECO:0000256" key="3">
    <source>
        <dbReference type="ARBA" id="ARBA00006730"/>
    </source>
</evidence>
<proteinExistence type="inferred from homology"/>
<evidence type="ECO:0000256" key="10">
    <source>
        <dbReference type="ARBA" id="ARBA00049547"/>
    </source>
</evidence>
<evidence type="ECO:0000256" key="7">
    <source>
        <dbReference type="ARBA" id="ARBA00023002"/>
    </source>
</evidence>
<keyword evidence="4" id="KW-0285">Flavoprotein</keyword>
<evidence type="ECO:0000256" key="1">
    <source>
        <dbReference type="ARBA" id="ARBA00001974"/>
    </source>
</evidence>
<comment type="caution">
    <text evidence="12">The sequence shown here is derived from an EMBL/GenBank/DDBJ whole genome shotgun (WGS) entry which is preliminary data.</text>
</comment>
<keyword evidence="5" id="KW-0274">FAD</keyword>
<dbReference type="PANTHER" id="PTHR11530:SF11">
    <property type="entry name" value="D-ASPARTATE OXIDASE"/>
    <property type="match status" value="1"/>
</dbReference>
<keyword evidence="6" id="KW-0784">Thiamine biosynthesis</keyword>
<dbReference type="Gene3D" id="3.30.9.10">
    <property type="entry name" value="D-Amino Acid Oxidase, subunit A, domain 2"/>
    <property type="match status" value="2"/>
</dbReference>
<dbReference type="EC" id="1.4.3.3" evidence="8"/>
<dbReference type="Gene3D" id="3.50.50.60">
    <property type="entry name" value="FAD/NAD(P)-binding domain"/>
    <property type="match status" value="1"/>
</dbReference>
<evidence type="ECO:0000313" key="13">
    <source>
        <dbReference type="Proteomes" id="UP000216215"/>
    </source>
</evidence>
<gene>
    <name evidence="12" type="primary">thiO</name>
    <name evidence="12" type="ORF">CIT25_23475</name>
</gene>
<dbReference type="GO" id="GO:0046416">
    <property type="term" value="P:D-amino acid metabolic process"/>
    <property type="evidence" value="ECO:0007669"/>
    <property type="project" value="InterPro"/>
</dbReference>
<dbReference type="AlphaFoldDB" id="A0AB36R5D4"/>
<dbReference type="GO" id="GO:0003884">
    <property type="term" value="F:D-amino-acid oxidase activity"/>
    <property type="evidence" value="ECO:0007669"/>
    <property type="project" value="UniProtKB-EC"/>
</dbReference>
<comment type="cofactor">
    <cofactor evidence="1">
        <name>FAD</name>
        <dbReference type="ChEBI" id="CHEBI:57692"/>
    </cofactor>
</comment>
<comment type="pathway">
    <text evidence="2">Cofactor biosynthesis; thiamine diphosphate biosynthesis.</text>
</comment>
<dbReference type="Proteomes" id="UP000216215">
    <property type="component" value="Unassembled WGS sequence"/>
</dbReference>
<keyword evidence="7" id="KW-0560">Oxidoreductase</keyword>
<dbReference type="GO" id="GO:0009228">
    <property type="term" value="P:thiamine biosynthetic process"/>
    <property type="evidence" value="ECO:0007669"/>
    <property type="project" value="UniProtKB-KW"/>
</dbReference>
<evidence type="ECO:0000256" key="9">
    <source>
        <dbReference type="ARBA" id="ARBA00039751"/>
    </source>
</evidence>
<reference evidence="13" key="1">
    <citation type="submission" date="2017-08" db="EMBL/GenBank/DDBJ databases">
        <title>Mesorhizobium wenxinae sp. nov., a novel rhizobial species isolated from root nodules of chickpea (Cicer arietinum L.).</title>
        <authorList>
            <person name="Zhang J."/>
        </authorList>
    </citation>
    <scope>NUCLEOTIDE SEQUENCE [LARGE SCALE GENOMIC DNA]</scope>
    <source>
        <strain evidence="13">USDA 3392</strain>
    </source>
</reference>
<dbReference type="InterPro" id="IPR023209">
    <property type="entry name" value="DAO"/>
</dbReference>
<feature type="domain" description="FAD dependent oxidoreductase" evidence="11">
    <location>
        <begin position="2"/>
        <end position="312"/>
    </location>
</feature>
<dbReference type="SUPFAM" id="SSF51971">
    <property type="entry name" value="Nucleotide-binding domain"/>
    <property type="match status" value="1"/>
</dbReference>
<dbReference type="PANTHER" id="PTHR11530">
    <property type="entry name" value="D-AMINO ACID OXIDASE"/>
    <property type="match status" value="1"/>
</dbReference>
<dbReference type="InterPro" id="IPR012727">
    <property type="entry name" value="Gly_oxidase_ThiO"/>
</dbReference>
<evidence type="ECO:0000259" key="11">
    <source>
        <dbReference type="Pfam" id="PF01266"/>
    </source>
</evidence>
<evidence type="ECO:0000313" key="12">
    <source>
        <dbReference type="EMBL" id="PAP99823.1"/>
    </source>
</evidence>
<dbReference type="EMBL" id="NPKI01000029">
    <property type="protein sequence ID" value="PAP99823.1"/>
    <property type="molecule type" value="Genomic_DNA"/>
</dbReference>
<accession>A0AB36R5D4</accession>
<name>A0AB36R5D4_9HYPH</name>
<dbReference type="Pfam" id="PF01266">
    <property type="entry name" value="DAO"/>
    <property type="match status" value="1"/>
</dbReference>
<dbReference type="InterPro" id="IPR036188">
    <property type="entry name" value="FAD/NAD-bd_sf"/>
</dbReference>
<comment type="similarity">
    <text evidence="3">Belongs to the DAMOX/DASOX family.</text>
</comment>
<evidence type="ECO:0000256" key="2">
    <source>
        <dbReference type="ARBA" id="ARBA00004948"/>
    </source>
</evidence>
<dbReference type="InterPro" id="IPR006076">
    <property type="entry name" value="FAD-dep_OxRdtase"/>
</dbReference>
<dbReference type="GO" id="GO:0071949">
    <property type="term" value="F:FAD binding"/>
    <property type="evidence" value="ECO:0007669"/>
    <property type="project" value="InterPro"/>
</dbReference>
<sequence>MRVLVKGAGVAGLAAAFELAIRGATVTVAEIRHGIGGNASWFAGGMLAPWCECESAEQPVLDLGRDAADWWDAATPGQVTRAGTLLVAAPRDAGELDRFASRTSGHRRVDEDEIVLLEPDLAGRFRRGLLFPDEAHLDPRQAMAALHDGLAAMGVEFHFGADASAGAGFDRQIECTGMAAGDGRLRGVRGEMLILNTPDVSLSRPVRLLHPRFPLYVVPRTDHRFMIGATMIESQSVGPVTARSMMELLGAAYALHPAFGEAEIVETGVGVRPAFPDNLPRVETNGEIIAINGLYRHGFLLAPAMARQAADLVFNQDGTKELAHEIDGQRRSA</sequence>
<evidence type="ECO:0000256" key="4">
    <source>
        <dbReference type="ARBA" id="ARBA00022630"/>
    </source>
</evidence>
<keyword evidence="13" id="KW-1185">Reference proteome</keyword>
<protein>
    <recommendedName>
        <fullName evidence="9">D-amino-acid oxidase</fullName>
        <ecNumber evidence="8">1.4.3.3</ecNumber>
    </recommendedName>
</protein>
<comment type="catalytic activity">
    <reaction evidence="10">
        <text>a D-alpha-amino acid + O2 + H2O = a 2-oxocarboxylate + H2O2 + NH4(+)</text>
        <dbReference type="Rhea" id="RHEA:21816"/>
        <dbReference type="ChEBI" id="CHEBI:15377"/>
        <dbReference type="ChEBI" id="CHEBI:15379"/>
        <dbReference type="ChEBI" id="CHEBI:16240"/>
        <dbReference type="ChEBI" id="CHEBI:28938"/>
        <dbReference type="ChEBI" id="CHEBI:35179"/>
        <dbReference type="ChEBI" id="CHEBI:59871"/>
        <dbReference type="EC" id="1.4.3.3"/>
    </reaction>
    <physiologicalReaction direction="left-to-right" evidence="10">
        <dbReference type="Rhea" id="RHEA:21817"/>
    </physiologicalReaction>
</comment>
<evidence type="ECO:0000256" key="6">
    <source>
        <dbReference type="ARBA" id="ARBA00022977"/>
    </source>
</evidence>
<organism evidence="12 13">
    <name type="scientific">Mesorhizobium mediterraneum</name>
    <dbReference type="NCBI Taxonomy" id="43617"/>
    <lineage>
        <taxon>Bacteria</taxon>
        <taxon>Pseudomonadati</taxon>
        <taxon>Pseudomonadota</taxon>
        <taxon>Alphaproteobacteria</taxon>
        <taxon>Hyphomicrobiales</taxon>
        <taxon>Phyllobacteriaceae</taxon>
        <taxon>Mesorhizobium</taxon>
    </lineage>
</organism>